<comment type="similarity">
    <text evidence="1">Belongs to the universal ribosomal protein uS12 family.</text>
</comment>
<dbReference type="GO" id="GO:0005840">
    <property type="term" value="C:ribosome"/>
    <property type="evidence" value="ECO:0007669"/>
    <property type="project" value="UniProtKB-KW"/>
</dbReference>
<evidence type="ECO:0000256" key="4">
    <source>
        <dbReference type="SAM" id="MobiDB-lite"/>
    </source>
</evidence>
<feature type="region of interest" description="Disordered" evidence="4">
    <location>
        <begin position="1"/>
        <end position="40"/>
    </location>
</feature>
<dbReference type="InterPro" id="IPR006032">
    <property type="entry name" value="Ribosomal_uS12"/>
</dbReference>
<comment type="caution">
    <text evidence="5">The sequence shown here is derived from an EMBL/GenBank/DDBJ whole genome shotgun (WGS) entry which is preliminary data.</text>
</comment>
<name>A0A6D2K9H4_9BRAS</name>
<feature type="region of interest" description="Disordered" evidence="4">
    <location>
        <begin position="118"/>
        <end position="144"/>
    </location>
</feature>
<proteinExistence type="inferred from homology"/>
<feature type="compositionally biased region" description="Basic residues" evidence="4">
    <location>
        <begin position="8"/>
        <end position="17"/>
    </location>
</feature>
<organism evidence="5 6">
    <name type="scientific">Microthlaspi erraticum</name>
    <dbReference type="NCBI Taxonomy" id="1685480"/>
    <lineage>
        <taxon>Eukaryota</taxon>
        <taxon>Viridiplantae</taxon>
        <taxon>Streptophyta</taxon>
        <taxon>Embryophyta</taxon>
        <taxon>Tracheophyta</taxon>
        <taxon>Spermatophyta</taxon>
        <taxon>Magnoliopsida</taxon>
        <taxon>eudicotyledons</taxon>
        <taxon>Gunneridae</taxon>
        <taxon>Pentapetalae</taxon>
        <taxon>rosids</taxon>
        <taxon>malvids</taxon>
        <taxon>Brassicales</taxon>
        <taxon>Brassicaceae</taxon>
        <taxon>Coluteocarpeae</taxon>
        <taxon>Microthlaspi</taxon>
    </lineage>
</organism>
<sequence length="320" mass="35960">MTRYSKTSGRKHKKRRTSQIMAEKQLEESNQGNEDEKPQCYSPAKGIVLENIGVDAKQPNSAFVPNDGCLNKIEENQEEVLTKMGKTTGLVACRKLVNDRASRRRSLEQRLEKLITASERQRTAPRISGRTVQPKTCGVPPPDPKPQTRIIAALLSLINQPEDMEKNEEVLTYICNISGLRGGRKLPRSGKNRRLALERRFASERRMVERILVSERFKALRVYNYSKKLAAFVPNDGCLNYIKEYAEPSFVYAAVAGYKMIAGFGPKAHAEGHAVGDIPGVRFKVVKYAGYSHLALVAEKEEEEEEEEKPRCCPACGSYV</sequence>
<evidence type="ECO:0000256" key="3">
    <source>
        <dbReference type="ARBA" id="ARBA00023274"/>
    </source>
</evidence>
<evidence type="ECO:0000256" key="1">
    <source>
        <dbReference type="ARBA" id="ARBA00005657"/>
    </source>
</evidence>
<dbReference type="PANTHER" id="PTHR11652">
    <property type="entry name" value="30S RIBOSOMAL PROTEIN S12 FAMILY MEMBER"/>
    <property type="match status" value="1"/>
</dbReference>
<accession>A0A6D2K9H4</accession>
<dbReference type="Proteomes" id="UP000467841">
    <property type="component" value="Unassembled WGS sequence"/>
</dbReference>
<dbReference type="GO" id="GO:0003735">
    <property type="term" value="F:structural constituent of ribosome"/>
    <property type="evidence" value="ECO:0007669"/>
    <property type="project" value="InterPro"/>
</dbReference>
<keyword evidence="6" id="KW-1185">Reference proteome</keyword>
<dbReference type="Pfam" id="PF00164">
    <property type="entry name" value="Ribosom_S12_S23"/>
    <property type="match status" value="1"/>
</dbReference>
<dbReference type="EMBL" id="CACVBM020001396">
    <property type="protein sequence ID" value="CAA7048790.1"/>
    <property type="molecule type" value="Genomic_DNA"/>
</dbReference>
<evidence type="ECO:0000256" key="2">
    <source>
        <dbReference type="ARBA" id="ARBA00022980"/>
    </source>
</evidence>
<dbReference type="AlphaFoldDB" id="A0A6D2K9H4"/>
<evidence type="ECO:0000313" key="6">
    <source>
        <dbReference type="Proteomes" id="UP000467841"/>
    </source>
</evidence>
<protein>
    <submittedName>
        <fullName evidence="5">Uncharacterized protein</fullName>
    </submittedName>
</protein>
<gene>
    <name evidence="5" type="ORF">MERR_LOCUS36025</name>
</gene>
<dbReference type="GO" id="GO:1990904">
    <property type="term" value="C:ribonucleoprotein complex"/>
    <property type="evidence" value="ECO:0007669"/>
    <property type="project" value="UniProtKB-KW"/>
</dbReference>
<dbReference type="InterPro" id="IPR012340">
    <property type="entry name" value="NA-bd_OB-fold"/>
</dbReference>
<dbReference type="Gene3D" id="2.40.50.140">
    <property type="entry name" value="Nucleic acid-binding proteins"/>
    <property type="match status" value="1"/>
</dbReference>
<dbReference type="GO" id="GO:0006412">
    <property type="term" value="P:translation"/>
    <property type="evidence" value="ECO:0007669"/>
    <property type="project" value="InterPro"/>
</dbReference>
<keyword evidence="2" id="KW-0689">Ribosomal protein</keyword>
<reference evidence="5" key="1">
    <citation type="submission" date="2020-01" db="EMBL/GenBank/DDBJ databases">
        <authorList>
            <person name="Mishra B."/>
        </authorList>
    </citation>
    <scope>NUCLEOTIDE SEQUENCE [LARGE SCALE GENOMIC DNA]</scope>
</reference>
<keyword evidence="3" id="KW-0687">Ribonucleoprotein</keyword>
<evidence type="ECO:0000313" key="5">
    <source>
        <dbReference type="EMBL" id="CAA7048790.1"/>
    </source>
</evidence>